<keyword evidence="4 5" id="KW-0472">Membrane</keyword>
<evidence type="ECO:0000256" key="1">
    <source>
        <dbReference type="ARBA" id="ARBA00004141"/>
    </source>
</evidence>
<dbReference type="GO" id="GO:0009403">
    <property type="term" value="P:toxin biosynthetic process"/>
    <property type="evidence" value="ECO:0007669"/>
    <property type="project" value="InterPro"/>
</dbReference>
<dbReference type="PANTHER" id="PTHR37306:SF1">
    <property type="entry name" value="COLICIN V PRODUCTION PROTEIN"/>
    <property type="match status" value="1"/>
</dbReference>
<feature type="transmembrane region" description="Helical" evidence="5">
    <location>
        <begin position="96"/>
        <end position="119"/>
    </location>
</feature>
<dbReference type="EMBL" id="CP042434">
    <property type="protein sequence ID" value="QEC71188.1"/>
    <property type="molecule type" value="Genomic_DNA"/>
</dbReference>
<keyword evidence="3 5" id="KW-1133">Transmembrane helix</keyword>
<evidence type="ECO:0000256" key="2">
    <source>
        <dbReference type="ARBA" id="ARBA00022692"/>
    </source>
</evidence>
<evidence type="ECO:0000256" key="4">
    <source>
        <dbReference type="ARBA" id="ARBA00023136"/>
    </source>
</evidence>
<dbReference type="PANTHER" id="PTHR37306">
    <property type="entry name" value="COLICIN V PRODUCTION PROTEIN"/>
    <property type="match status" value="1"/>
</dbReference>
<name>A0A5B8VLS5_9BACT</name>
<dbReference type="Pfam" id="PF02674">
    <property type="entry name" value="Colicin_V"/>
    <property type="match status" value="1"/>
</dbReference>
<dbReference type="AlphaFoldDB" id="A0A5B8VLS5"/>
<evidence type="ECO:0000256" key="3">
    <source>
        <dbReference type="ARBA" id="ARBA00022989"/>
    </source>
</evidence>
<reference evidence="6 7" key="1">
    <citation type="journal article" date="2017" name="Int. J. Syst. Evol. Microbiol.">
        <title>Arachidicoccus ginsenosidivorans sp. nov., with ginsenoside-converting activity isolated from ginseng cultivating soil.</title>
        <authorList>
            <person name="Siddiqi M.Z."/>
            <person name="Aslam Z."/>
            <person name="Im W.T."/>
        </authorList>
    </citation>
    <scope>NUCLEOTIDE SEQUENCE [LARGE SCALE GENOMIC DNA]</scope>
    <source>
        <strain evidence="6 7">Gsoil 809</strain>
    </source>
</reference>
<dbReference type="RefSeq" id="WP_146780462.1">
    <property type="nucleotide sequence ID" value="NZ_CP042434.1"/>
</dbReference>
<dbReference type="GO" id="GO:0016020">
    <property type="term" value="C:membrane"/>
    <property type="evidence" value="ECO:0007669"/>
    <property type="project" value="UniProtKB-SubCell"/>
</dbReference>
<dbReference type="Proteomes" id="UP000321291">
    <property type="component" value="Chromosome"/>
</dbReference>
<dbReference type="InterPro" id="IPR003825">
    <property type="entry name" value="Colicin-V_CvpA"/>
</dbReference>
<organism evidence="6 7">
    <name type="scientific">Arachidicoccus ginsenosidivorans</name>
    <dbReference type="NCBI Taxonomy" id="496057"/>
    <lineage>
        <taxon>Bacteria</taxon>
        <taxon>Pseudomonadati</taxon>
        <taxon>Bacteroidota</taxon>
        <taxon>Chitinophagia</taxon>
        <taxon>Chitinophagales</taxon>
        <taxon>Chitinophagaceae</taxon>
        <taxon>Arachidicoccus</taxon>
    </lineage>
</organism>
<keyword evidence="7" id="KW-1185">Reference proteome</keyword>
<proteinExistence type="predicted"/>
<dbReference type="KEGG" id="agi:FSB73_05340"/>
<evidence type="ECO:0000313" key="7">
    <source>
        <dbReference type="Proteomes" id="UP000321291"/>
    </source>
</evidence>
<accession>A0A5B8VLS5</accession>
<keyword evidence="2 5" id="KW-0812">Transmembrane</keyword>
<protein>
    <submittedName>
        <fullName evidence="6">CvpA family protein</fullName>
    </submittedName>
</protein>
<evidence type="ECO:0000256" key="5">
    <source>
        <dbReference type="SAM" id="Phobius"/>
    </source>
</evidence>
<feature type="transmembrane region" description="Helical" evidence="5">
    <location>
        <begin position="63"/>
        <end position="84"/>
    </location>
</feature>
<gene>
    <name evidence="6" type="ORF">FSB73_05340</name>
</gene>
<feature type="transmembrane region" description="Helical" evidence="5">
    <location>
        <begin position="30"/>
        <end position="51"/>
    </location>
</feature>
<comment type="subcellular location">
    <subcellularLocation>
        <location evidence="1">Membrane</location>
        <topology evidence="1">Multi-pass membrane protein</topology>
    </subcellularLocation>
</comment>
<dbReference type="OrthoDB" id="1492026at2"/>
<evidence type="ECO:0000313" key="6">
    <source>
        <dbReference type="EMBL" id="QEC71188.1"/>
    </source>
</evidence>
<sequence length="164" mass="17996">MILDLIAGVLLVLAIIKGYSKGAILAAFSYVALIIGIAAAMKLSVVVAGYLTSQSMHGKWLSFLSFVIVLVLVIVVIKLVARMIEKLIQAVLLGWINRICGIILYALVYFTIYSVLLFYTTKMGLTGPETIKASVTYPYFHNLGPWVIDHLGRLYPGLKTCLNT</sequence>